<dbReference type="SUPFAM" id="SSF52540">
    <property type="entry name" value="P-loop containing nucleoside triphosphate hydrolases"/>
    <property type="match status" value="1"/>
</dbReference>
<evidence type="ECO:0000313" key="11">
    <source>
        <dbReference type="EMBL" id="EHI55204.1"/>
    </source>
</evidence>
<keyword evidence="5 8" id="KW-0067">ATP-binding</keyword>
<feature type="domain" description="Smr" evidence="10">
    <location>
        <begin position="772"/>
        <end position="846"/>
    </location>
</feature>
<dbReference type="InterPro" id="IPR005747">
    <property type="entry name" value="MutS2"/>
</dbReference>
<dbReference type="GO" id="GO:0140664">
    <property type="term" value="F:ATP-dependent DNA damage sensor activity"/>
    <property type="evidence" value="ECO:0007669"/>
    <property type="project" value="InterPro"/>
</dbReference>
<dbReference type="GO" id="GO:0043023">
    <property type="term" value="F:ribosomal large subunit binding"/>
    <property type="evidence" value="ECO:0007669"/>
    <property type="project" value="UniProtKB-UniRule"/>
</dbReference>
<keyword evidence="9" id="KW-0175">Coiled coil</keyword>
<feature type="coiled-coil region" evidence="9">
    <location>
        <begin position="561"/>
        <end position="627"/>
    </location>
</feature>
<evidence type="ECO:0000256" key="9">
    <source>
        <dbReference type="SAM" id="Coils"/>
    </source>
</evidence>
<dbReference type="GO" id="GO:0004519">
    <property type="term" value="F:endonuclease activity"/>
    <property type="evidence" value="ECO:0007669"/>
    <property type="project" value="UniProtKB-UniRule"/>
</dbReference>
<dbReference type="GO" id="GO:0045910">
    <property type="term" value="P:negative regulation of DNA recombination"/>
    <property type="evidence" value="ECO:0007669"/>
    <property type="project" value="InterPro"/>
</dbReference>
<keyword evidence="2 8" id="KW-0699">rRNA-binding</keyword>
<dbReference type="InterPro" id="IPR027417">
    <property type="entry name" value="P-loop_NTPase"/>
</dbReference>
<dbReference type="PATRIC" id="fig|679200.3.peg.1713"/>
<dbReference type="SMART" id="SM00533">
    <property type="entry name" value="MUTSd"/>
    <property type="match status" value="1"/>
</dbReference>
<sequence>MDNKMDNKTIQALEYNKILELLKKYATCEPGKTLCEKLKPSSDFREVVKSQKETYAALDRIRIKGSLNFGNVRYFGESFKRLALGSPLNIPELMHIRLFLENTSRAYNYGKHNDNHPAGCHDKNAYDTIKDTYVTISKTKEKKTNKSNNYNSDTADKGYYKTNNTDNTDDIEEFDAIDIYFSSLKPLTQIKNEIARCILSETEISDNASPRLFELVKQHKNVQSKMHTVLQSLLESHKEYLMDSIITMKDGAYCLPIRADFKNKVSGIVHDHSASGSTIFIEPMAVIRFNNELREIEIEKQQEIDNILEDLSSLIRPYIDDINENIKNMAHLDFVYAKAHLSDAMSASMPVFNDRFYINIKEGRHPLIPDNIVVPINISIGDDYSLLVITGPNTGGKTVSLKTVGLFTLMGQSGLHIPAFEGSSLPVFKNVYADIGDEQSIEQSLSTFSGHMKNIVDIIKKADRSSLCLFDELGAGTDPAEGAALAIALLSHLHKKGATVLATSHYSELKIFALNTPGIENACCEFNVETLRPTYRIIIGIPGKSNAFAISRKLGLPEYIIDEAKKNIEDENMSFEEILTKIEHDRFVIENEKKEINNYKAEIEKLKQTYEKKNSRIQEIRENILEKARLEAENILSLAKETADTTINNINKLTSAKGIGSELEKEREKLRESLKKLEKKPALKISKKNSAKKPKHLRCGDSVYVHSMNLKGTVSSLPNDKGKLYVQMGILRSQVSLDDIELIDDTPADNVKVYAGSKGASLMKASHISPEINVIGMNVDEACSALDKYLDDALLSHLKYVRIIHGRGTGALQKGIHAYLKKQPYIKSYHLAEYDDGGNAVTIVNF</sequence>
<keyword evidence="7 8" id="KW-0238">DNA-binding</keyword>
<dbReference type="Gene3D" id="3.30.1370.110">
    <property type="match status" value="1"/>
</dbReference>
<reference evidence="11 12" key="1">
    <citation type="submission" date="2011-08" db="EMBL/GenBank/DDBJ databases">
        <title>The Genome Sequence of Johnsonella ignava ATCC 51276.</title>
        <authorList>
            <consortium name="The Broad Institute Genome Sequencing Platform"/>
            <person name="Earl A."/>
            <person name="Ward D."/>
            <person name="Feldgarden M."/>
            <person name="Gevers D."/>
            <person name="Izard J."/>
            <person name="Blanton J.M."/>
            <person name="Baranova O.V."/>
            <person name="Dewhirst F.E."/>
            <person name="Young S.K."/>
            <person name="Zeng Q."/>
            <person name="Gargeya S."/>
            <person name="Fitzgerald M."/>
            <person name="Haas B."/>
            <person name="Abouelleil A."/>
            <person name="Alvarado L."/>
            <person name="Arachchi H.M."/>
            <person name="Berlin A."/>
            <person name="Brown A."/>
            <person name="Chapman S.B."/>
            <person name="Chen Z."/>
            <person name="Dunbar C."/>
            <person name="Freedman E."/>
            <person name="Gearin G."/>
            <person name="Gellesch M."/>
            <person name="Goldberg J."/>
            <person name="Griggs A."/>
            <person name="Gujja S."/>
            <person name="Heiman D."/>
            <person name="Howarth C."/>
            <person name="Larson L."/>
            <person name="Lui A."/>
            <person name="MacDonald P.J.P."/>
            <person name="Montmayeur A."/>
            <person name="Murphy C."/>
            <person name="Neiman D."/>
            <person name="Pearson M."/>
            <person name="Priest M."/>
            <person name="Roberts A."/>
            <person name="Saif S."/>
            <person name="Shea T."/>
            <person name="Shenoy N."/>
            <person name="Sisk P."/>
            <person name="Stolte C."/>
            <person name="Sykes S."/>
            <person name="Wortman J."/>
            <person name="Nusbaum C."/>
            <person name="Birren B."/>
        </authorList>
    </citation>
    <scope>NUCLEOTIDE SEQUENCE [LARGE SCALE GENOMIC DNA]</scope>
    <source>
        <strain evidence="11 12">ATCC 51276</strain>
    </source>
</reference>
<organism evidence="11 12">
    <name type="scientific">Johnsonella ignava ATCC 51276</name>
    <dbReference type="NCBI Taxonomy" id="679200"/>
    <lineage>
        <taxon>Bacteria</taxon>
        <taxon>Bacillati</taxon>
        <taxon>Bacillota</taxon>
        <taxon>Clostridia</taxon>
        <taxon>Lachnospirales</taxon>
        <taxon>Lachnospiraceae</taxon>
        <taxon>Johnsonella</taxon>
    </lineage>
</organism>
<dbReference type="SMART" id="SM00463">
    <property type="entry name" value="SMR"/>
    <property type="match status" value="1"/>
</dbReference>
<dbReference type="AlphaFoldDB" id="G5GJ79"/>
<dbReference type="GO" id="GO:0016887">
    <property type="term" value="F:ATP hydrolysis activity"/>
    <property type="evidence" value="ECO:0007669"/>
    <property type="project" value="InterPro"/>
</dbReference>
<dbReference type="HOGENOM" id="CLU_011252_2_1_9"/>
<comment type="caution">
    <text evidence="11">The sequence shown here is derived from an EMBL/GenBank/DDBJ whole genome shotgun (WGS) entry which is preliminary data.</text>
</comment>
<dbReference type="EC" id="3.6.4.-" evidence="8"/>
<dbReference type="GO" id="GO:0072344">
    <property type="term" value="P:rescue of stalled ribosome"/>
    <property type="evidence" value="ECO:0007669"/>
    <property type="project" value="UniProtKB-UniRule"/>
</dbReference>
<dbReference type="InterPro" id="IPR002625">
    <property type="entry name" value="Smr_dom"/>
</dbReference>
<dbReference type="PIRSF" id="PIRSF005814">
    <property type="entry name" value="MutS_YshD"/>
    <property type="match status" value="1"/>
</dbReference>
<dbReference type="eggNOG" id="COG1193">
    <property type="taxonomic scope" value="Bacteria"/>
</dbReference>
<dbReference type="InterPro" id="IPR000432">
    <property type="entry name" value="DNA_mismatch_repair_MutS_C"/>
</dbReference>
<dbReference type="Pfam" id="PF20297">
    <property type="entry name" value="MSSS"/>
    <property type="match status" value="1"/>
</dbReference>
<dbReference type="CDD" id="cd06503">
    <property type="entry name" value="ATP-synt_Fo_b"/>
    <property type="match status" value="1"/>
</dbReference>
<dbReference type="Gene3D" id="3.40.50.300">
    <property type="entry name" value="P-loop containing nucleotide triphosphate hydrolases"/>
    <property type="match status" value="1"/>
</dbReference>
<keyword evidence="1 8" id="KW-0540">Nuclease</keyword>
<dbReference type="HAMAP" id="MF_00092">
    <property type="entry name" value="MutS2"/>
    <property type="match status" value="1"/>
</dbReference>
<evidence type="ECO:0000256" key="3">
    <source>
        <dbReference type="ARBA" id="ARBA00022741"/>
    </source>
</evidence>
<dbReference type="InterPro" id="IPR046893">
    <property type="entry name" value="MSSS"/>
</dbReference>
<evidence type="ECO:0000256" key="4">
    <source>
        <dbReference type="ARBA" id="ARBA00022801"/>
    </source>
</evidence>
<accession>G5GJ79</accession>
<comment type="subunit">
    <text evidence="8">Homodimer. Binds to stalled ribosomes, contacting rRNA.</text>
</comment>
<dbReference type="GO" id="GO:0030983">
    <property type="term" value="F:mismatched DNA binding"/>
    <property type="evidence" value="ECO:0007669"/>
    <property type="project" value="InterPro"/>
</dbReference>
<evidence type="ECO:0000256" key="2">
    <source>
        <dbReference type="ARBA" id="ARBA00022730"/>
    </source>
</evidence>
<keyword evidence="4 8" id="KW-0378">Hydrolase</keyword>
<keyword evidence="8" id="KW-0255">Endonuclease</keyword>
<dbReference type="CDD" id="cd03280">
    <property type="entry name" value="ABC_MutS2"/>
    <property type="match status" value="1"/>
</dbReference>
<dbReference type="FunFam" id="3.40.50.300:FF:000830">
    <property type="entry name" value="Endonuclease MutS2"/>
    <property type="match status" value="1"/>
</dbReference>
<dbReference type="PROSITE" id="PS00486">
    <property type="entry name" value="DNA_MISMATCH_REPAIR_2"/>
    <property type="match status" value="1"/>
</dbReference>
<dbReference type="InterPro" id="IPR045076">
    <property type="entry name" value="MutS"/>
</dbReference>
<gene>
    <name evidence="8" type="primary">mutS2</name>
    <name evidence="8" type="synonym">rqcU</name>
    <name evidence="11" type="ORF">HMPREF9333_01619</name>
</gene>
<name>G5GJ79_9FIRM</name>
<dbReference type="SUPFAM" id="SSF48334">
    <property type="entry name" value="DNA repair protein MutS, domain III"/>
    <property type="match status" value="1"/>
</dbReference>
<protein>
    <recommendedName>
        <fullName evidence="8">Endonuclease MutS2</fullName>
        <ecNumber evidence="8">3.1.-.-</ecNumber>
    </recommendedName>
    <alternativeName>
        <fullName evidence="8">Ribosome-associated protein quality control-upstream factor</fullName>
        <shortName evidence="8">RQC-upstream factor</shortName>
        <shortName evidence="8">RqcU</shortName>
        <ecNumber evidence="8">3.6.4.-</ecNumber>
    </alternativeName>
</protein>
<dbReference type="SUPFAM" id="SSF160443">
    <property type="entry name" value="SMR domain-like"/>
    <property type="match status" value="1"/>
</dbReference>
<dbReference type="InterPro" id="IPR036187">
    <property type="entry name" value="DNA_mismatch_repair_MutS_sf"/>
</dbReference>
<comment type="similarity">
    <text evidence="8">Belongs to the DNA mismatch repair MutS family. MutS2 subfamily.</text>
</comment>
<keyword evidence="3 8" id="KW-0547">Nucleotide-binding</keyword>
<proteinExistence type="inferred from homology"/>
<dbReference type="Pfam" id="PF00488">
    <property type="entry name" value="MutS_V"/>
    <property type="match status" value="1"/>
</dbReference>
<dbReference type="EMBL" id="ACZL01000026">
    <property type="protein sequence ID" value="EHI55204.1"/>
    <property type="molecule type" value="Genomic_DNA"/>
</dbReference>
<comment type="function">
    <text evidence="8">Endonuclease that is involved in the suppression of homologous recombination and thus may have a key role in the control of bacterial genetic diversity.</text>
</comment>
<dbReference type="STRING" id="679200.HMPREF9333_01619"/>
<dbReference type="Pfam" id="PF01713">
    <property type="entry name" value="Smr"/>
    <property type="match status" value="1"/>
</dbReference>
<dbReference type="PROSITE" id="PS50828">
    <property type="entry name" value="SMR"/>
    <property type="match status" value="1"/>
</dbReference>
<dbReference type="GO" id="GO:0006298">
    <property type="term" value="P:mismatch repair"/>
    <property type="evidence" value="ECO:0007669"/>
    <property type="project" value="InterPro"/>
</dbReference>
<keyword evidence="6 8" id="KW-0694">RNA-binding</keyword>
<evidence type="ECO:0000256" key="1">
    <source>
        <dbReference type="ARBA" id="ARBA00022722"/>
    </source>
</evidence>
<evidence type="ECO:0000256" key="5">
    <source>
        <dbReference type="ARBA" id="ARBA00022840"/>
    </source>
</evidence>
<evidence type="ECO:0000256" key="6">
    <source>
        <dbReference type="ARBA" id="ARBA00022884"/>
    </source>
</evidence>
<dbReference type="PANTHER" id="PTHR48466">
    <property type="entry name" value="OS10G0509000 PROTEIN-RELATED"/>
    <property type="match status" value="1"/>
</dbReference>
<dbReference type="InterPro" id="IPR007696">
    <property type="entry name" value="DNA_mismatch_repair_MutS_core"/>
</dbReference>
<evidence type="ECO:0000259" key="10">
    <source>
        <dbReference type="PROSITE" id="PS50828"/>
    </source>
</evidence>
<dbReference type="Proteomes" id="UP000003011">
    <property type="component" value="Unassembled WGS sequence"/>
</dbReference>
<keyword evidence="12" id="KW-1185">Reference proteome</keyword>
<dbReference type="GO" id="GO:0019843">
    <property type="term" value="F:rRNA binding"/>
    <property type="evidence" value="ECO:0007669"/>
    <property type="project" value="UniProtKB-UniRule"/>
</dbReference>
<dbReference type="PANTHER" id="PTHR48466:SF2">
    <property type="entry name" value="OS10G0509000 PROTEIN"/>
    <property type="match status" value="1"/>
</dbReference>
<dbReference type="SMART" id="SM00534">
    <property type="entry name" value="MUTSac"/>
    <property type="match status" value="1"/>
</dbReference>
<evidence type="ECO:0000256" key="8">
    <source>
        <dbReference type="HAMAP-Rule" id="MF_00092"/>
    </source>
</evidence>
<evidence type="ECO:0000313" key="12">
    <source>
        <dbReference type="Proteomes" id="UP000003011"/>
    </source>
</evidence>
<dbReference type="GO" id="GO:0005524">
    <property type="term" value="F:ATP binding"/>
    <property type="evidence" value="ECO:0007669"/>
    <property type="project" value="UniProtKB-UniRule"/>
</dbReference>
<feature type="binding site" evidence="8">
    <location>
        <begin position="391"/>
        <end position="398"/>
    </location>
    <ligand>
        <name>ATP</name>
        <dbReference type="ChEBI" id="CHEBI:30616"/>
    </ligand>
</feature>
<dbReference type="EC" id="3.1.-.-" evidence="8"/>
<dbReference type="InterPro" id="IPR036063">
    <property type="entry name" value="Smr_dom_sf"/>
</dbReference>
<comment type="function">
    <text evidence="8">Acts as a ribosome collision sensor, splitting the ribosome into its 2 subunits. Detects stalled/collided 70S ribosomes which it binds and splits by an ATP-hydrolysis driven conformational change. Acts upstream of the ribosome quality control system (RQC), a ribosome-associated complex that mediates the extraction of incompletely synthesized nascent chains from stalled ribosomes and their subsequent degradation. Probably generates substrates for RQC.</text>
</comment>
<evidence type="ECO:0000256" key="7">
    <source>
        <dbReference type="ARBA" id="ARBA00023125"/>
    </source>
</evidence>
<dbReference type="NCBIfam" id="TIGR01069">
    <property type="entry name" value="mutS2"/>
    <property type="match status" value="1"/>
</dbReference>